<dbReference type="Gene3D" id="1.10.10.10">
    <property type="entry name" value="Winged helix-like DNA-binding domain superfamily/Winged helix DNA-binding domain"/>
    <property type="match status" value="1"/>
</dbReference>
<dbReference type="RefSeq" id="WP_183898252.1">
    <property type="nucleotide sequence ID" value="NZ_JACIDW010000001.1"/>
</dbReference>
<dbReference type="SUPFAM" id="SSF46785">
    <property type="entry name" value="Winged helix' DNA-binding domain"/>
    <property type="match status" value="1"/>
</dbReference>
<feature type="domain" description="HTH arsR-type" evidence="4">
    <location>
        <begin position="6"/>
        <end position="100"/>
    </location>
</feature>
<dbReference type="PROSITE" id="PS50987">
    <property type="entry name" value="HTH_ARSR_2"/>
    <property type="match status" value="1"/>
</dbReference>
<evidence type="ECO:0000259" key="4">
    <source>
        <dbReference type="PROSITE" id="PS50987"/>
    </source>
</evidence>
<sequence length="112" mass="12041">MQEDNRNPQGIAALADQLAVLGNANRLAILTNLAEGEIQVNVLAKKLGLGQSALSQHLAILRACEFVSTRRASQSVFYSLKPRSIATTLSDARDLLIGTRDGETERAAAQRP</sequence>
<dbReference type="SMART" id="SM00418">
    <property type="entry name" value="HTH_ARSR"/>
    <property type="match status" value="1"/>
</dbReference>
<dbReference type="Proteomes" id="UP000582090">
    <property type="component" value="Unassembled WGS sequence"/>
</dbReference>
<comment type="caution">
    <text evidence="5">The sequence shown here is derived from an EMBL/GenBank/DDBJ whole genome shotgun (WGS) entry which is preliminary data.</text>
</comment>
<proteinExistence type="predicted"/>
<dbReference type="InterPro" id="IPR011991">
    <property type="entry name" value="ArsR-like_HTH"/>
</dbReference>
<dbReference type="AlphaFoldDB" id="A0A7W6CQD6"/>
<dbReference type="GO" id="GO:0003700">
    <property type="term" value="F:DNA-binding transcription factor activity"/>
    <property type="evidence" value="ECO:0007669"/>
    <property type="project" value="InterPro"/>
</dbReference>
<keyword evidence="1" id="KW-0805">Transcription regulation</keyword>
<dbReference type="InterPro" id="IPR001845">
    <property type="entry name" value="HTH_ArsR_DNA-bd_dom"/>
</dbReference>
<dbReference type="EMBL" id="JACIDW010000001">
    <property type="protein sequence ID" value="MBB3962509.1"/>
    <property type="molecule type" value="Genomic_DNA"/>
</dbReference>
<evidence type="ECO:0000313" key="6">
    <source>
        <dbReference type="Proteomes" id="UP000582090"/>
    </source>
</evidence>
<keyword evidence="6" id="KW-1185">Reference proteome</keyword>
<dbReference type="PANTHER" id="PTHR33154:SF28">
    <property type="entry name" value="HTH-TYPE TRANSCRIPTIONAL REGULATOR YGAV-RELATED"/>
    <property type="match status" value="1"/>
</dbReference>
<dbReference type="Pfam" id="PF01022">
    <property type="entry name" value="HTH_5"/>
    <property type="match status" value="1"/>
</dbReference>
<evidence type="ECO:0000256" key="2">
    <source>
        <dbReference type="ARBA" id="ARBA00023125"/>
    </source>
</evidence>
<dbReference type="InterPro" id="IPR036390">
    <property type="entry name" value="WH_DNA-bd_sf"/>
</dbReference>
<dbReference type="InterPro" id="IPR036388">
    <property type="entry name" value="WH-like_DNA-bd_sf"/>
</dbReference>
<name>A0A7W6CQD6_9HYPH</name>
<evidence type="ECO:0000313" key="5">
    <source>
        <dbReference type="EMBL" id="MBB3962509.1"/>
    </source>
</evidence>
<gene>
    <name evidence="5" type="ORF">GGQ67_000127</name>
</gene>
<evidence type="ECO:0000256" key="3">
    <source>
        <dbReference type="ARBA" id="ARBA00023163"/>
    </source>
</evidence>
<keyword evidence="2 5" id="KW-0238">DNA-binding</keyword>
<accession>A0A7W6CQD6</accession>
<organism evidence="5 6">
    <name type="scientific">Rhizobium metallidurans</name>
    <dbReference type="NCBI Taxonomy" id="1265931"/>
    <lineage>
        <taxon>Bacteria</taxon>
        <taxon>Pseudomonadati</taxon>
        <taxon>Pseudomonadota</taxon>
        <taxon>Alphaproteobacteria</taxon>
        <taxon>Hyphomicrobiales</taxon>
        <taxon>Rhizobiaceae</taxon>
        <taxon>Rhizobium/Agrobacterium group</taxon>
        <taxon>Rhizobium</taxon>
    </lineage>
</organism>
<keyword evidence="3" id="KW-0804">Transcription</keyword>
<protein>
    <submittedName>
        <fullName evidence="5">DNA-binding transcriptional ArsR family regulator</fullName>
    </submittedName>
</protein>
<evidence type="ECO:0000256" key="1">
    <source>
        <dbReference type="ARBA" id="ARBA00023015"/>
    </source>
</evidence>
<dbReference type="PANTHER" id="PTHR33154">
    <property type="entry name" value="TRANSCRIPTIONAL REGULATOR, ARSR FAMILY"/>
    <property type="match status" value="1"/>
</dbReference>
<dbReference type="InterPro" id="IPR051081">
    <property type="entry name" value="HTH_MetalResp_TranReg"/>
</dbReference>
<dbReference type="PRINTS" id="PR00778">
    <property type="entry name" value="HTHARSR"/>
</dbReference>
<dbReference type="CDD" id="cd00090">
    <property type="entry name" value="HTH_ARSR"/>
    <property type="match status" value="1"/>
</dbReference>
<dbReference type="GO" id="GO:0003677">
    <property type="term" value="F:DNA binding"/>
    <property type="evidence" value="ECO:0007669"/>
    <property type="project" value="UniProtKB-KW"/>
</dbReference>
<dbReference type="NCBIfam" id="NF033788">
    <property type="entry name" value="HTH_metalloreg"/>
    <property type="match status" value="1"/>
</dbReference>
<reference evidence="5 6" key="1">
    <citation type="submission" date="2020-08" db="EMBL/GenBank/DDBJ databases">
        <title>Genomic Encyclopedia of Type Strains, Phase IV (KMG-IV): sequencing the most valuable type-strain genomes for metagenomic binning, comparative biology and taxonomic classification.</title>
        <authorList>
            <person name="Goeker M."/>
        </authorList>
    </citation>
    <scope>NUCLEOTIDE SEQUENCE [LARGE SCALE GENOMIC DNA]</scope>
    <source>
        <strain evidence="5 6">DSM 26575</strain>
    </source>
</reference>